<dbReference type="Proteomes" id="UP000075882">
    <property type="component" value="Unassembled WGS sequence"/>
</dbReference>
<organism evidence="1">
    <name type="scientific">Anopheles coluzzii</name>
    <name type="common">African malaria mosquito</name>
    <dbReference type="NCBI Taxonomy" id="1518534"/>
    <lineage>
        <taxon>Eukaryota</taxon>
        <taxon>Metazoa</taxon>
        <taxon>Ecdysozoa</taxon>
        <taxon>Arthropoda</taxon>
        <taxon>Hexapoda</taxon>
        <taxon>Insecta</taxon>
        <taxon>Pterygota</taxon>
        <taxon>Neoptera</taxon>
        <taxon>Endopterygota</taxon>
        <taxon>Diptera</taxon>
        <taxon>Nematocera</taxon>
        <taxon>Culicoidea</taxon>
        <taxon>Culicidae</taxon>
        <taxon>Anophelinae</taxon>
        <taxon>Anopheles</taxon>
    </lineage>
</organism>
<proteinExistence type="predicted"/>
<accession>A0A8W7P3C4</accession>
<reference evidence="1" key="1">
    <citation type="submission" date="2022-08" db="UniProtKB">
        <authorList>
            <consortium name="EnsemblMetazoa"/>
        </authorList>
    </citation>
    <scope>IDENTIFICATION</scope>
</reference>
<dbReference type="AlphaFoldDB" id="A0A8W7P3C4"/>
<dbReference type="EnsemblMetazoa" id="ACOM024315-RA">
    <property type="protein sequence ID" value="ACOM024315-PA.1"/>
    <property type="gene ID" value="ACOM024315"/>
</dbReference>
<protein>
    <submittedName>
        <fullName evidence="1">Uncharacterized protein</fullName>
    </submittedName>
</protein>
<name>A0A8W7P3C4_ANOCL</name>
<evidence type="ECO:0000313" key="1">
    <source>
        <dbReference type="EnsemblMetazoa" id="ACOM024315-PA.1"/>
    </source>
</evidence>
<sequence>MGCRRADISLAGSTRACSFPSRYTEPIHPIGSISLQKFNSRKVLIFATGPEQQKQFEPNRSIQSSRVLRYSVLLFRSGASACAELISGSFTLASFPLNRSNRPAQKFIRRFSGISAIAIPSFVMFRHSSGTSWLSGTFGCGSQRNGTTGSGTGWAGVGSPYRAKLLHSRTIVLRSPYARSVSGTSVRSSGELNR</sequence>